<evidence type="ECO:0000313" key="11">
    <source>
        <dbReference type="Proteomes" id="UP000235023"/>
    </source>
</evidence>
<dbReference type="GO" id="GO:0005634">
    <property type="term" value="C:nucleus"/>
    <property type="evidence" value="ECO:0007669"/>
    <property type="project" value="UniProtKB-SubCell"/>
</dbReference>
<dbReference type="OrthoDB" id="5600085at2759"/>
<evidence type="ECO:0000256" key="1">
    <source>
        <dbReference type="ARBA" id="ARBA00004123"/>
    </source>
</evidence>
<evidence type="ECO:0000256" key="6">
    <source>
        <dbReference type="ARBA" id="ARBA00023163"/>
    </source>
</evidence>
<dbReference type="GO" id="GO:0000978">
    <property type="term" value="F:RNA polymerase II cis-regulatory region sequence-specific DNA binding"/>
    <property type="evidence" value="ECO:0007669"/>
    <property type="project" value="TreeGrafter"/>
</dbReference>
<feature type="compositionally biased region" description="Basic and acidic residues" evidence="8">
    <location>
        <begin position="254"/>
        <end position="266"/>
    </location>
</feature>
<dbReference type="SMART" id="SM01090">
    <property type="entry name" value="Copper-fist"/>
    <property type="match status" value="1"/>
</dbReference>
<gene>
    <name evidence="10" type="ORF">BDW42DRAFT_86649</name>
</gene>
<evidence type="ECO:0000256" key="2">
    <source>
        <dbReference type="ARBA" id="ARBA00022723"/>
    </source>
</evidence>
<dbReference type="FunFam" id="3.90.430.10:FF:000001">
    <property type="entry name" value="Copper fist DNA-binding protein"/>
    <property type="match status" value="1"/>
</dbReference>
<dbReference type="GO" id="GO:0005507">
    <property type="term" value="F:copper ion binding"/>
    <property type="evidence" value="ECO:0007669"/>
    <property type="project" value="InterPro"/>
</dbReference>
<name>A0A2J5HX68_9EURO</name>
<dbReference type="InterPro" id="IPR051763">
    <property type="entry name" value="Copper_Homeo_Regul"/>
</dbReference>
<evidence type="ECO:0000256" key="4">
    <source>
        <dbReference type="ARBA" id="ARBA00023008"/>
    </source>
</evidence>
<keyword evidence="11" id="KW-1185">Reference proteome</keyword>
<organism evidence="10 11">
    <name type="scientific">Aspergillus taichungensis</name>
    <dbReference type="NCBI Taxonomy" id="482145"/>
    <lineage>
        <taxon>Eukaryota</taxon>
        <taxon>Fungi</taxon>
        <taxon>Dikarya</taxon>
        <taxon>Ascomycota</taxon>
        <taxon>Pezizomycotina</taxon>
        <taxon>Eurotiomycetes</taxon>
        <taxon>Eurotiomycetidae</taxon>
        <taxon>Eurotiales</taxon>
        <taxon>Aspergillaceae</taxon>
        <taxon>Aspergillus</taxon>
        <taxon>Aspergillus subgen. Circumdati</taxon>
    </lineage>
</organism>
<dbReference type="PANTHER" id="PTHR28088:SF5">
    <property type="entry name" value="TRANSCRIPTIONAL ACTIVATOR HAA1-RELATED"/>
    <property type="match status" value="1"/>
</dbReference>
<dbReference type="EMBL" id="KZ559531">
    <property type="protein sequence ID" value="PLN81960.1"/>
    <property type="molecule type" value="Genomic_DNA"/>
</dbReference>
<feature type="domain" description="Copper-fist" evidence="9">
    <location>
        <begin position="1"/>
        <end position="39"/>
    </location>
</feature>
<dbReference type="GO" id="GO:0000981">
    <property type="term" value="F:DNA-binding transcription factor activity, RNA polymerase II-specific"/>
    <property type="evidence" value="ECO:0007669"/>
    <property type="project" value="TreeGrafter"/>
</dbReference>
<feature type="region of interest" description="Disordered" evidence="8">
    <location>
        <begin position="206"/>
        <end position="233"/>
    </location>
</feature>
<dbReference type="SMART" id="SM00412">
    <property type="entry name" value="Cu_FIST"/>
    <property type="match status" value="1"/>
</dbReference>
<dbReference type="Proteomes" id="UP000235023">
    <property type="component" value="Unassembled WGS sequence"/>
</dbReference>
<evidence type="ECO:0000256" key="3">
    <source>
        <dbReference type="ARBA" id="ARBA00022833"/>
    </source>
</evidence>
<dbReference type="GO" id="GO:0006878">
    <property type="term" value="P:intracellular copper ion homeostasis"/>
    <property type="evidence" value="ECO:0007669"/>
    <property type="project" value="TreeGrafter"/>
</dbReference>
<dbReference type="GO" id="GO:0045944">
    <property type="term" value="P:positive regulation of transcription by RNA polymerase II"/>
    <property type="evidence" value="ECO:0007669"/>
    <property type="project" value="TreeGrafter"/>
</dbReference>
<sequence>MLIDGEKWACEACVRGHRVSSCHHSDRPLTHINKKGRPVSQCAHCRGLRKSRTTHTKCECGDKKKSHKHDSDPHFFDRRDLKQDFHAKCGCNHGQRCTCALKKEPHLDPVPETGLPPPPHSVCSEPPKKPQLTSTKSESTLTIFRDGHHKPAHKHNDMAHKCGLPYTIPRSHTIHATSDVARRSVDQLPLSQAALMGDTFSGHPIFDHVPDGLPRRVKSEHGSPESAPVMPADDPTVVPPLDLSSFFAPAAPSMDHHTPSDGHPSEAPRVSMGKSSVDPIVTSVPPLDVSSYSTFPNSNPSPVNCLPFQDPYKEPYFTSPDAEVPQHSTAFSAPPVDWSSFPLYSSDVPAPSTQAPSYASFDYNSMGPNFAAPSSSGDISEVEDFAPLPGLGTAGSELHSASETSDIDQYRISSASSYNGLPQVQLLSSNQLESINIDDFLKSANESTAALEHQLQANLGMDGKALSQEPFELTEAPGFKPMEAPAGLPITTSPTDPVWAAGLFEPGPPPLDENNASDDRGYFPTWGQ</sequence>
<keyword evidence="7" id="KW-0539">Nucleus</keyword>
<dbReference type="PROSITE" id="PS50073">
    <property type="entry name" value="COPPER_FIST_2"/>
    <property type="match status" value="1"/>
</dbReference>
<evidence type="ECO:0000256" key="7">
    <source>
        <dbReference type="ARBA" id="ARBA00023242"/>
    </source>
</evidence>
<evidence type="ECO:0000313" key="10">
    <source>
        <dbReference type="EMBL" id="PLN81960.1"/>
    </source>
</evidence>
<evidence type="ECO:0000259" key="9">
    <source>
        <dbReference type="PROSITE" id="PS50073"/>
    </source>
</evidence>
<protein>
    <recommendedName>
        <fullName evidence="9">Copper-fist domain-containing protein</fullName>
    </recommendedName>
</protein>
<keyword evidence="5" id="KW-0805">Transcription regulation</keyword>
<dbReference type="GO" id="GO:0006879">
    <property type="term" value="P:intracellular iron ion homeostasis"/>
    <property type="evidence" value="ECO:0007669"/>
    <property type="project" value="TreeGrafter"/>
</dbReference>
<feature type="region of interest" description="Disordered" evidence="8">
    <location>
        <begin position="482"/>
        <end position="528"/>
    </location>
</feature>
<keyword evidence="2" id="KW-0479">Metal-binding</keyword>
<dbReference type="InterPro" id="IPR001083">
    <property type="entry name" value="Cu_fist_DNA-bd_dom"/>
</dbReference>
<dbReference type="SUPFAM" id="SSF57879">
    <property type="entry name" value="Zinc domain conserved in yeast copper-regulated transcription factors"/>
    <property type="match status" value="1"/>
</dbReference>
<comment type="subcellular location">
    <subcellularLocation>
        <location evidence="1">Nucleus</location>
    </subcellularLocation>
</comment>
<evidence type="ECO:0000256" key="8">
    <source>
        <dbReference type="SAM" id="MobiDB-lite"/>
    </source>
</evidence>
<dbReference type="Pfam" id="PF00649">
    <property type="entry name" value="Copper-fist"/>
    <property type="match status" value="1"/>
</dbReference>
<keyword evidence="4" id="KW-0186">Copper</keyword>
<feature type="region of interest" description="Disordered" evidence="8">
    <location>
        <begin position="109"/>
        <end position="139"/>
    </location>
</feature>
<keyword evidence="3" id="KW-0862">Zinc</keyword>
<proteinExistence type="predicted"/>
<reference evidence="11" key="1">
    <citation type="submission" date="2017-12" db="EMBL/GenBank/DDBJ databases">
        <authorList>
            <consortium name="DOE Joint Genome Institute"/>
            <person name="Mondo S.J."/>
            <person name="Kjaerbolling I."/>
            <person name="Vesth T.C."/>
            <person name="Frisvad J.C."/>
            <person name="Nybo J.L."/>
            <person name="Theobald S."/>
            <person name="Kuo A."/>
            <person name="Bowyer P."/>
            <person name="Matsuda Y."/>
            <person name="Lyhne E.K."/>
            <person name="Kogle M.E."/>
            <person name="Clum A."/>
            <person name="Lipzen A."/>
            <person name="Salamov A."/>
            <person name="Ngan C.Y."/>
            <person name="Daum C."/>
            <person name="Chiniquy J."/>
            <person name="Barry K."/>
            <person name="LaButti K."/>
            <person name="Haridas S."/>
            <person name="Simmons B.A."/>
            <person name="Magnuson J.K."/>
            <person name="Mortensen U.H."/>
            <person name="Larsen T.O."/>
            <person name="Grigoriev I.V."/>
            <person name="Baker S.E."/>
            <person name="Andersen M.R."/>
            <person name="Nordberg H.P."/>
            <person name="Cantor M.N."/>
            <person name="Hua S.X."/>
        </authorList>
    </citation>
    <scope>NUCLEOTIDE SEQUENCE [LARGE SCALE GENOMIC DNA]</scope>
    <source>
        <strain evidence="11">IBT 19404</strain>
    </source>
</reference>
<dbReference type="PRINTS" id="PR00617">
    <property type="entry name" value="COPPERFIST"/>
</dbReference>
<dbReference type="InterPro" id="IPR036395">
    <property type="entry name" value="Cu_fist_DNA-bd_dom_sf"/>
</dbReference>
<keyword evidence="6" id="KW-0804">Transcription</keyword>
<dbReference type="AlphaFoldDB" id="A0A2J5HX68"/>
<feature type="region of interest" description="Disordered" evidence="8">
    <location>
        <begin position="248"/>
        <end position="279"/>
    </location>
</feature>
<feature type="compositionally biased region" description="Basic and acidic residues" evidence="8">
    <location>
        <begin position="206"/>
        <end position="223"/>
    </location>
</feature>
<accession>A0A2J5HX68</accession>
<dbReference type="Gene3D" id="3.90.430.10">
    <property type="entry name" value="Copper fist DNA-binding domain"/>
    <property type="match status" value="1"/>
</dbReference>
<evidence type="ECO:0000256" key="5">
    <source>
        <dbReference type="ARBA" id="ARBA00023015"/>
    </source>
</evidence>
<dbReference type="PANTHER" id="PTHR28088">
    <property type="entry name" value="TRANSCRIPTIONAL ACTIVATOR HAA1-RELATED"/>
    <property type="match status" value="1"/>
</dbReference>